<evidence type="ECO:0000256" key="11">
    <source>
        <dbReference type="ARBA" id="ARBA00022679"/>
    </source>
</evidence>
<keyword evidence="10" id="KW-0169">Cobalamin biosynthesis</keyword>
<dbReference type="PATRIC" id="fig|1030009.3.peg.1142"/>
<evidence type="ECO:0000256" key="13">
    <source>
        <dbReference type="ARBA" id="ARBA00022777"/>
    </source>
</evidence>
<sequence>MSEMMLVTGGARSGKSNFAEKEAAKYNRVLYVATGIAYENDTEFQARIQKHQATRPANWDTFESFQGIAAYLDQHTNEYELIMLDCVTMLVTNLFFTMLGERELTNEVADEVEAAIQLEVAAILTAGKKSSAKLIFVTNEIGLGVVPENKLTRVFRDIIGRINQQIATQVEAVYFVVSGIPKRWK</sequence>
<dbReference type="PIRSF" id="PIRSF006135">
    <property type="entry name" value="CobU"/>
    <property type="match status" value="1"/>
</dbReference>
<dbReference type="CDD" id="cd00544">
    <property type="entry name" value="CobU"/>
    <property type="match status" value="1"/>
</dbReference>
<dbReference type="Proteomes" id="UP000000486">
    <property type="component" value="Chromosome"/>
</dbReference>
<evidence type="ECO:0000256" key="4">
    <source>
        <dbReference type="ARBA" id="ARBA00003889"/>
    </source>
</evidence>
<feature type="binding site" evidence="19">
    <location>
        <position position="85"/>
    </location>
    <ligand>
        <name>GTP</name>
        <dbReference type="ChEBI" id="CHEBI:37565"/>
    </ligand>
</feature>
<feature type="binding site" evidence="19">
    <location>
        <begin position="33"/>
        <end position="35"/>
    </location>
    <ligand>
        <name>GTP</name>
        <dbReference type="ChEBI" id="CHEBI:37565"/>
    </ligand>
</feature>
<dbReference type="Pfam" id="PF02283">
    <property type="entry name" value="CobU"/>
    <property type="match status" value="1"/>
</dbReference>
<evidence type="ECO:0000256" key="6">
    <source>
        <dbReference type="ARBA" id="ARBA00005159"/>
    </source>
</evidence>
<comment type="pathway">
    <text evidence="6">Cofactor biosynthesis; adenosylcobalamin biosynthesis; adenosylcobalamin from cob(II)yrinate a,c-diamide: step 5/7.</text>
</comment>
<gene>
    <name evidence="20" type="primary">cobU</name>
    <name evidence="20" type="ordered locus">LMM7_1153</name>
</gene>
<comment type="catalytic activity">
    <reaction evidence="1">
        <text>adenosylcob(III)inamide + ATP = adenosylcob(III)inamide phosphate + ADP + H(+)</text>
        <dbReference type="Rhea" id="RHEA:15769"/>
        <dbReference type="ChEBI" id="CHEBI:2480"/>
        <dbReference type="ChEBI" id="CHEBI:15378"/>
        <dbReference type="ChEBI" id="CHEBI:30616"/>
        <dbReference type="ChEBI" id="CHEBI:58502"/>
        <dbReference type="ChEBI" id="CHEBI:456216"/>
        <dbReference type="EC" id="2.7.1.156"/>
    </reaction>
</comment>
<organism evidence="20 21">
    <name type="scientific">Listeria monocytogenes serotype 4a (strain M7)</name>
    <dbReference type="NCBI Taxonomy" id="1030009"/>
    <lineage>
        <taxon>Bacteria</taxon>
        <taxon>Bacillati</taxon>
        <taxon>Bacillota</taxon>
        <taxon>Bacilli</taxon>
        <taxon>Bacillales</taxon>
        <taxon>Listeriaceae</taxon>
        <taxon>Listeria</taxon>
    </lineage>
</organism>
<dbReference type="InterPro" id="IPR003203">
    <property type="entry name" value="CobU/CobP"/>
</dbReference>
<evidence type="ECO:0000256" key="14">
    <source>
        <dbReference type="ARBA" id="ARBA00022840"/>
    </source>
</evidence>
<reference evidence="20 21" key="1">
    <citation type="journal article" date="2011" name="J. Bacteriol.">
        <title>Genome sequence of the nonpathogenic Listeria monocytogenes serovar 4a strain M7.</title>
        <authorList>
            <person name="Chen J."/>
            <person name="Xia Y."/>
            <person name="Cheng C."/>
            <person name="Fang C."/>
            <person name="Shan Y."/>
            <person name="Jin G."/>
            <person name="Fang W."/>
        </authorList>
    </citation>
    <scope>NUCLEOTIDE SEQUENCE [LARGE SCALE GENOMIC DNA]</scope>
    <source>
        <strain evidence="20 21">M7</strain>
    </source>
</reference>
<evidence type="ECO:0000256" key="15">
    <source>
        <dbReference type="ARBA" id="ARBA00023134"/>
    </source>
</evidence>
<comment type="pathway">
    <text evidence="5">Cofactor biosynthesis; adenosylcobalamin biosynthesis; adenosylcobalamin from cob(II)yrinate a,c-diamide: step 6/7.</text>
</comment>
<dbReference type="KEGG" id="lmq:LMM7_1153"/>
<evidence type="ECO:0000256" key="17">
    <source>
        <dbReference type="ARBA" id="ARBA00030571"/>
    </source>
</evidence>
<dbReference type="PANTHER" id="PTHR34848">
    <property type="match status" value="1"/>
</dbReference>
<dbReference type="EC" id="2.7.1.156" evidence="8"/>
<dbReference type="UniPathway" id="UPA00148">
    <property type="reaction ID" value="UER00236"/>
</dbReference>
<evidence type="ECO:0000256" key="5">
    <source>
        <dbReference type="ARBA" id="ARBA00004692"/>
    </source>
</evidence>
<evidence type="ECO:0000256" key="18">
    <source>
        <dbReference type="PIRSR" id="PIRSR006135-1"/>
    </source>
</evidence>
<evidence type="ECO:0000256" key="3">
    <source>
        <dbReference type="ARBA" id="ARBA00001522"/>
    </source>
</evidence>
<dbReference type="InterPro" id="IPR027417">
    <property type="entry name" value="P-loop_NTPase"/>
</dbReference>
<comment type="similarity">
    <text evidence="7">Belongs to the CobU/CobP family.</text>
</comment>
<dbReference type="GO" id="GO:0005524">
    <property type="term" value="F:ATP binding"/>
    <property type="evidence" value="ECO:0007669"/>
    <property type="project" value="UniProtKB-KW"/>
</dbReference>
<evidence type="ECO:0000256" key="8">
    <source>
        <dbReference type="ARBA" id="ARBA00012016"/>
    </source>
</evidence>
<proteinExistence type="inferred from homology"/>
<dbReference type="Gene3D" id="3.40.50.300">
    <property type="entry name" value="P-loop containing nucleotide triphosphate hydrolases"/>
    <property type="match status" value="1"/>
</dbReference>
<keyword evidence="15 19" id="KW-0342">GTP-binding</keyword>
<evidence type="ECO:0000313" key="21">
    <source>
        <dbReference type="Proteomes" id="UP000000486"/>
    </source>
</evidence>
<keyword evidence="12 19" id="KW-0547">Nucleotide-binding</keyword>
<evidence type="ECO:0000256" key="7">
    <source>
        <dbReference type="ARBA" id="ARBA00007490"/>
    </source>
</evidence>
<dbReference type="GO" id="GO:0043752">
    <property type="term" value="F:adenosylcobinamide kinase activity"/>
    <property type="evidence" value="ECO:0007669"/>
    <property type="project" value="UniProtKB-EC"/>
</dbReference>
<dbReference type="GO" id="GO:0008820">
    <property type="term" value="F:cobinamide phosphate guanylyltransferase activity"/>
    <property type="evidence" value="ECO:0007669"/>
    <property type="project" value="UniProtKB-EC"/>
</dbReference>
<dbReference type="NCBIfam" id="NF004469">
    <property type="entry name" value="PRK05800.1"/>
    <property type="match status" value="1"/>
</dbReference>
<protein>
    <recommendedName>
        <fullName evidence="16">Adenosylcobinamide kinase</fullName>
        <ecNumber evidence="8">2.7.1.156</ecNumber>
        <ecNumber evidence="9">2.7.7.62</ecNumber>
    </recommendedName>
    <alternativeName>
        <fullName evidence="17">Adenosylcobinamide-phosphate guanylyltransferase</fullName>
    </alternativeName>
</protein>
<dbReference type="GO" id="GO:0005525">
    <property type="term" value="F:GTP binding"/>
    <property type="evidence" value="ECO:0007669"/>
    <property type="project" value="UniProtKB-KW"/>
</dbReference>
<name>A0A0E0UVL2_LISMM</name>
<evidence type="ECO:0000256" key="10">
    <source>
        <dbReference type="ARBA" id="ARBA00022573"/>
    </source>
</evidence>
<comment type="catalytic activity">
    <reaction evidence="2">
        <text>adenosylcob(III)inamide phosphate + GTP + H(+) = adenosylcob(III)inamide-GDP + diphosphate</text>
        <dbReference type="Rhea" id="RHEA:22712"/>
        <dbReference type="ChEBI" id="CHEBI:15378"/>
        <dbReference type="ChEBI" id="CHEBI:33019"/>
        <dbReference type="ChEBI" id="CHEBI:37565"/>
        <dbReference type="ChEBI" id="CHEBI:58502"/>
        <dbReference type="ChEBI" id="CHEBI:60487"/>
        <dbReference type="EC" id="2.7.7.62"/>
    </reaction>
</comment>
<comment type="catalytic activity">
    <reaction evidence="3">
        <text>adenosylcob(III)inamide + GTP = adenosylcob(III)inamide phosphate + GDP + H(+)</text>
        <dbReference type="Rhea" id="RHEA:15765"/>
        <dbReference type="ChEBI" id="CHEBI:2480"/>
        <dbReference type="ChEBI" id="CHEBI:15378"/>
        <dbReference type="ChEBI" id="CHEBI:37565"/>
        <dbReference type="ChEBI" id="CHEBI:58189"/>
        <dbReference type="ChEBI" id="CHEBI:58502"/>
        <dbReference type="EC" id="2.7.1.156"/>
    </reaction>
</comment>
<evidence type="ECO:0000313" key="20">
    <source>
        <dbReference type="EMBL" id="AEH92158.1"/>
    </source>
</evidence>
<dbReference type="RefSeq" id="WP_012581538.1">
    <property type="nucleotide sequence ID" value="NC_017537.1"/>
</dbReference>
<keyword evidence="20" id="KW-0548">Nucleotidyltransferase</keyword>
<evidence type="ECO:0000256" key="19">
    <source>
        <dbReference type="PIRSR" id="PIRSR006135-2"/>
    </source>
</evidence>
<dbReference type="GO" id="GO:0009236">
    <property type="term" value="P:cobalamin biosynthetic process"/>
    <property type="evidence" value="ECO:0007669"/>
    <property type="project" value="UniProtKB-UniPathway"/>
</dbReference>
<dbReference type="PANTHER" id="PTHR34848:SF1">
    <property type="entry name" value="BIFUNCTIONAL ADENOSYLCOBALAMIN BIOSYNTHESIS PROTEIN COBU"/>
    <property type="match status" value="1"/>
</dbReference>
<keyword evidence="13 20" id="KW-0418">Kinase</keyword>
<dbReference type="EMBL" id="CP002816">
    <property type="protein sequence ID" value="AEH92158.1"/>
    <property type="molecule type" value="Genomic_DNA"/>
</dbReference>
<evidence type="ECO:0000256" key="9">
    <source>
        <dbReference type="ARBA" id="ARBA00012523"/>
    </source>
</evidence>
<evidence type="ECO:0000256" key="12">
    <source>
        <dbReference type="ARBA" id="ARBA00022741"/>
    </source>
</evidence>
<dbReference type="EC" id="2.7.7.62" evidence="9"/>
<evidence type="ECO:0000256" key="1">
    <source>
        <dbReference type="ARBA" id="ARBA00000312"/>
    </source>
</evidence>
<dbReference type="AlphaFoldDB" id="A0A0E0UVL2"/>
<keyword evidence="14" id="KW-0067">ATP-binding</keyword>
<evidence type="ECO:0000256" key="2">
    <source>
        <dbReference type="ARBA" id="ARBA00000711"/>
    </source>
</evidence>
<feature type="binding site" evidence="19">
    <location>
        <begin position="9"/>
        <end position="16"/>
    </location>
    <ligand>
        <name>GTP</name>
        <dbReference type="ChEBI" id="CHEBI:37565"/>
    </ligand>
</feature>
<comment type="function">
    <text evidence="4">Catalyzes ATP-dependent phosphorylation of adenosylcobinamide and addition of GMP to adenosylcobinamide phosphate.</text>
</comment>
<accession>A0A0E0UVL2</accession>
<evidence type="ECO:0000256" key="16">
    <source>
        <dbReference type="ARBA" id="ARBA00029570"/>
    </source>
</evidence>
<keyword evidence="11 20" id="KW-0808">Transferase</keyword>
<dbReference type="SUPFAM" id="SSF52540">
    <property type="entry name" value="P-loop containing nucleoside triphosphate hydrolases"/>
    <property type="match status" value="1"/>
</dbReference>
<feature type="binding site" evidence="19">
    <location>
        <position position="63"/>
    </location>
    <ligand>
        <name>GTP</name>
        <dbReference type="ChEBI" id="CHEBI:37565"/>
    </ligand>
</feature>
<feature type="active site" description="GMP-histidine intermediate" evidence="18">
    <location>
        <position position="51"/>
    </location>
</feature>
<dbReference type="HOGENOM" id="CLU_094161_0_2_9"/>